<dbReference type="GO" id="GO:0006308">
    <property type="term" value="P:DNA catabolic process"/>
    <property type="evidence" value="ECO:0007669"/>
    <property type="project" value="InterPro"/>
</dbReference>
<dbReference type="Gene3D" id="1.10.575.10">
    <property type="entry name" value="P1 Nuclease"/>
    <property type="match status" value="1"/>
</dbReference>
<evidence type="ECO:0000313" key="7">
    <source>
        <dbReference type="EMBL" id="SVB82997.1"/>
    </source>
</evidence>
<dbReference type="AlphaFoldDB" id="A0A382H7V0"/>
<dbReference type="PANTHER" id="PTHR33146">
    <property type="entry name" value="ENDONUCLEASE 4"/>
    <property type="match status" value="1"/>
</dbReference>
<dbReference type="GO" id="GO:0046872">
    <property type="term" value="F:metal ion binding"/>
    <property type="evidence" value="ECO:0007669"/>
    <property type="project" value="UniProtKB-KW"/>
</dbReference>
<dbReference type="GO" id="GO:0004519">
    <property type="term" value="F:endonuclease activity"/>
    <property type="evidence" value="ECO:0007669"/>
    <property type="project" value="UniProtKB-KW"/>
</dbReference>
<evidence type="ECO:0000256" key="2">
    <source>
        <dbReference type="ARBA" id="ARBA00022723"/>
    </source>
</evidence>
<dbReference type="GO" id="GO:0016788">
    <property type="term" value="F:hydrolase activity, acting on ester bonds"/>
    <property type="evidence" value="ECO:0007669"/>
    <property type="project" value="InterPro"/>
</dbReference>
<accession>A0A382H7V0</accession>
<evidence type="ECO:0000256" key="6">
    <source>
        <dbReference type="ARBA" id="ARBA00023180"/>
    </source>
</evidence>
<dbReference type="InterPro" id="IPR003154">
    <property type="entry name" value="S1/P1nuclease"/>
</dbReference>
<dbReference type="EMBL" id="UINC01059507">
    <property type="protein sequence ID" value="SVB82997.1"/>
    <property type="molecule type" value="Genomic_DNA"/>
</dbReference>
<keyword evidence="6" id="KW-0325">Glycoprotein</keyword>
<gene>
    <name evidence="7" type="ORF">METZ01_LOCUS235851</name>
</gene>
<keyword evidence="2" id="KW-0479">Metal-binding</keyword>
<evidence type="ECO:0000256" key="4">
    <source>
        <dbReference type="ARBA" id="ARBA00022801"/>
    </source>
</evidence>
<proteinExistence type="predicted"/>
<protein>
    <recommendedName>
        <fullName evidence="8">S1/P1 Nuclease</fullName>
    </recommendedName>
</protein>
<evidence type="ECO:0000256" key="3">
    <source>
        <dbReference type="ARBA" id="ARBA00022759"/>
    </source>
</evidence>
<dbReference type="InterPro" id="IPR008947">
    <property type="entry name" value="PLipase_C/P1_nuclease_dom_sf"/>
</dbReference>
<dbReference type="CDD" id="cd11010">
    <property type="entry name" value="S1-P1_nuclease"/>
    <property type="match status" value="1"/>
</dbReference>
<evidence type="ECO:0008006" key="8">
    <source>
        <dbReference type="Google" id="ProtNLM"/>
    </source>
</evidence>
<name>A0A382H7V0_9ZZZZ</name>
<evidence type="ECO:0000256" key="1">
    <source>
        <dbReference type="ARBA" id="ARBA00022722"/>
    </source>
</evidence>
<reference evidence="7" key="1">
    <citation type="submission" date="2018-05" db="EMBL/GenBank/DDBJ databases">
        <authorList>
            <person name="Lanie J.A."/>
            <person name="Ng W.-L."/>
            <person name="Kazmierczak K.M."/>
            <person name="Andrzejewski T.M."/>
            <person name="Davidsen T.M."/>
            <person name="Wayne K.J."/>
            <person name="Tettelin H."/>
            <person name="Glass J.I."/>
            <person name="Rusch D."/>
            <person name="Podicherti R."/>
            <person name="Tsui H.-C.T."/>
            <person name="Winkler M.E."/>
        </authorList>
    </citation>
    <scope>NUCLEOTIDE SEQUENCE</scope>
</reference>
<keyword evidence="3" id="KW-0255">Endonuclease</keyword>
<keyword evidence="4" id="KW-0378">Hydrolase</keyword>
<evidence type="ECO:0000256" key="5">
    <source>
        <dbReference type="ARBA" id="ARBA00023157"/>
    </source>
</evidence>
<dbReference type="Pfam" id="PF02265">
    <property type="entry name" value="S1-P1_nuclease"/>
    <property type="match status" value="1"/>
</dbReference>
<dbReference type="GO" id="GO:0003676">
    <property type="term" value="F:nucleic acid binding"/>
    <property type="evidence" value="ECO:0007669"/>
    <property type="project" value="InterPro"/>
</dbReference>
<dbReference type="PANTHER" id="PTHR33146:SF26">
    <property type="entry name" value="ENDONUCLEASE 4"/>
    <property type="match status" value="1"/>
</dbReference>
<keyword evidence="1" id="KW-0540">Nuclease</keyword>
<organism evidence="7">
    <name type="scientific">marine metagenome</name>
    <dbReference type="NCBI Taxonomy" id="408172"/>
    <lineage>
        <taxon>unclassified sequences</taxon>
        <taxon>metagenomes</taxon>
        <taxon>ecological metagenomes</taxon>
    </lineage>
</organism>
<keyword evidence="5" id="KW-1015">Disulfide bond</keyword>
<dbReference type="SUPFAM" id="SSF48537">
    <property type="entry name" value="Phospholipase C/P1 nuclease"/>
    <property type="match status" value="1"/>
</dbReference>
<sequence length="267" mass="29388">MKGPVKFCLVVALVAFPMTVRAFGADGHMIVGYVADKYLCAATRRAIKPLMGGYSLGDIGTWADQIRSDPDWYHASSWHYLNVGDRQSIANRRRPPQGDVLTALDKFQRQLQDKTLDTQTRAQALRFVVHFVADVHQPLHVGRSKDQGGNRIDVRVGGYSTNLHVLWDSYLILQAGLEPLAYAHQITPLANGKVEAWQASTPLGWAVESQNLRPKIYAYGQLAGNGYLELSSSYVSASKNIVELRMVKAGIRLAGLLNAIDCGGPLK</sequence>